<protein>
    <recommendedName>
        <fullName evidence="3">Exocyst complex component Sec10 N-terminal domain-containing protein</fullName>
    </recommendedName>
</protein>
<dbReference type="PANTHER" id="PTHR12100:SF0">
    <property type="entry name" value="EXOCYST COMPLEX COMPONENT 5"/>
    <property type="match status" value="1"/>
</dbReference>
<accession>A0A9K3HPU1</accession>
<dbReference type="InterPro" id="IPR009976">
    <property type="entry name" value="Sec10-like"/>
</dbReference>
<dbReference type="GO" id="GO:0005737">
    <property type="term" value="C:cytoplasm"/>
    <property type="evidence" value="ECO:0007669"/>
    <property type="project" value="InterPro"/>
</dbReference>
<dbReference type="PANTHER" id="PTHR12100">
    <property type="entry name" value="SEC10"/>
    <property type="match status" value="1"/>
</dbReference>
<evidence type="ECO:0000256" key="1">
    <source>
        <dbReference type="SAM" id="MobiDB-lite"/>
    </source>
</evidence>
<feature type="region of interest" description="Disordered" evidence="1">
    <location>
        <begin position="42"/>
        <end position="65"/>
    </location>
</feature>
<proteinExistence type="predicted"/>
<comment type="caution">
    <text evidence="4">The sequence shown here is derived from an EMBL/GenBank/DDBJ whole genome shotgun (WGS) entry which is preliminary data.</text>
</comment>
<organism evidence="4 5">
    <name type="scientific">Helianthus annuus</name>
    <name type="common">Common sunflower</name>
    <dbReference type="NCBI Taxonomy" id="4232"/>
    <lineage>
        <taxon>Eukaryota</taxon>
        <taxon>Viridiplantae</taxon>
        <taxon>Streptophyta</taxon>
        <taxon>Embryophyta</taxon>
        <taxon>Tracheophyta</taxon>
        <taxon>Spermatophyta</taxon>
        <taxon>Magnoliopsida</taxon>
        <taxon>eudicotyledons</taxon>
        <taxon>Gunneridae</taxon>
        <taxon>Pentapetalae</taxon>
        <taxon>asterids</taxon>
        <taxon>campanulids</taxon>
        <taxon>Asterales</taxon>
        <taxon>Asteraceae</taxon>
        <taxon>Asteroideae</taxon>
        <taxon>Heliantheae alliance</taxon>
        <taxon>Heliantheae</taxon>
        <taxon>Helianthus</taxon>
    </lineage>
</organism>
<feature type="signal peptide" evidence="2">
    <location>
        <begin position="1"/>
        <end position="16"/>
    </location>
</feature>
<evidence type="ECO:0000313" key="4">
    <source>
        <dbReference type="EMBL" id="KAF5782129.1"/>
    </source>
</evidence>
<dbReference type="EMBL" id="MNCJ02000326">
    <property type="protein sequence ID" value="KAF5782129.1"/>
    <property type="molecule type" value="Genomic_DNA"/>
</dbReference>
<evidence type="ECO:0000259" key="3">
    <source>
        <dbReference type="Pfam" id="PF20667"/>
    </source>
</evidence>
<keyword evidence="5" id="KW-1185">Reference proteome</keyword>
<dbReference type="InterPro" id="IPR048625">
    <property type="entry name" value="Sec10_N"/>
</dbReference>
<keyword evidence="2" id="KW-0732">Signal</keyword>
<reference evidence="4" key="1">
    <citation type="journal article" date="2017" name="Nature">
        <title>The sunflower genome provides insights into oil metabolism, flowering and Asterid evolution.</title>
        <authorList>
            <person name="Badouin H."/>
            <person name="Gouzy J."/>
            <person name="Grassa C.J."/>
            <person name="Murat F."/>
            <person name="Staton S.E."/>
            <person name="Cottret L."/>
            <person name="Lelandais-Briere C."/>
            <person name="Owens G.L."/>
            <person name="Carrere S."/>
            <person name="Mayjonade B."/>
            <person name="Legrand L."/>
            <person name="Gill N."/>
            <person name="Kane N.C."/>
            <person name="Bowers J.E."/>
            <person name="Hubner S."/>
            <person name="Bellec A."/>
            <person name="Berard A."/>
            <person name="Berges H."/>
            <person name="Blanchet N."/>
            <person name="Boniface M.C."/>
            <person name="Brunel D."/>
            <person name="Catrice O."/>
            <person name="Chaidir N."/>
            <person name="Claudel C."/>
            <person name="Donnadieu C."/>
            <person name="Faraut T."/>
            <person name="Fievet G."/>
            <person name="Helmstetter N."/>
            <person name="King M."/>
            <person name="Knapp S.J."/>
            <person name="Lai Z."/>
            <person name="Le Paslier M.C."/>
            <person name="Lippi Y."/>
            <person name="Lorenzon L."/>
            <person name="Mandel J.R."/>
            <person name="Marage G."/>
            <person name="Marchand G."/>
            <person name="Marquand E."/>
            <person name="Bret-Mestries E."/>
            <person name="Morien E."/>
            <person name="Nambeesan S."/>
            <person name="Nguyen T."/>
            <person name="Pegot-Espagnet P."/>
            <person name="Pouilly N."/>
            <person name="Raftis F."/>
            <person name="Sallet E."/>
            <person name="Schiex T."/>
            <person name="Thomas J."/>
            <person name="Vandecasteele C."/>
            <person name="Vares D."/>
            <person name="Vear F."/>
            <person name="Vautrin S."/>
            <person name="Crespi M."/>
            <person name="Mangin B."/>
            <person name="Burke J.M."/>
            <person name="Salse J."/>
            <person name="Munos S."/>
            <person name="Vincourt P."/>
            <person name="Rieseberg L.H."/>
            <person name="Langlade N.B."/>
        </authorList>
    </citation>
    <scope>NUCLEOTIDE SEQUENCE</scope>
    <source>
        <tissue evidence="4">Leaves</tissue>
    </source>
</reference>
<feature type="chain" id="PRO_5039885556" description="Exocyst complex component Sec10 N-terminal domain-containing protein" evidence="2">
    <location>
        <begin position="17"/>
        <end position="149"/>
    </location>
</feature>
<name>A0A9K3HPU1_HELAN</name>
<dbReference type="Gramene" id="mRNA:HanXRQr2_Chr11g0491901">
    <property type="protein sequence ID" value="mRNA:HanXRQr2_Chr11g0491901"/>
    <property type="gene ID" value="HanXRQr2_Chr11g0491901"/>
</dbReference>
<feature type="domain" description="Exocyst complex component Sec10 N-terminal" evidence="3">
    <location>
        <begin position="73"/>
        <end position="134"/>
    </location>
</feature>
<evidence type="ECO:0000313" key="5">
    <source>
        <dbReference type="Proteomes" id="UP000215914"/>
    </source>
</evidence>
<evidence type="ECO:0000256" key="2">
    <source>
        <dbReference type="SAM" id="SignalP"/>
    </source>
</evidence>
<feature type="compositionally biased region" description="Polar residues" evidence="1">
    <location>
        <begin position="45"/>
        <end position="65"/>
    </location>
</feature>
<reference evidence="4" key="2">
    <citation type="submission" date="2020-06" db="EMBL/GenBank/DDBJ databases">
        <title>Helianthus annuus Genome sequencing and assembly Release 2.</title>
        <authorList>
            <person name="Gouzy J."/>
            <person name="Langlade N."/>
            <person name="Munos S."/>
        </authorList>
    </citation>
    <scope>NUCLEOTIDE SEQUENCE</scope>
    <source>
        <tissue evidence="4">Leaves</tissue>
    </source>
</reference>
<gene>
    <name evidence="4" type="ORF">HanXRQr2_Chr11g0491901</name>
</gene>
<dbReference type="Proteomes" id="UP000215914">
    <property type="component" value="Unassembled WGS sequence"/>
</dbReference>
<dbReference type="AlphaFoldDB" id="A0A9K3HPU1"/>
<sequence length="149" mass="16530">MYSMLLLSCCICFMKGDFSFDALFGNLVNELLPAFQEEDADSLEGNGNISGNDALSNGRSTQTQSSPLFPEVDSLLSMFKNSCSQLVELQKQIDGRLYNLKKDVAAQDSKHRKTLGEIDGRLYNLKKDVAAQDSKHRKTLGEINDVELS</sequence>
<dbReference type="Pfam" id="PF20667">
    <property type="entry name" value="Sec10_N"/>
    <property type="match status" value="1"/>
</dbReference>